<dbReference type="EMBL" id="MFRE01000005">
    <property type="protein sequence ID" value="OGH94990.1"/>
    <property type="molecule type" value="Genomic_DNA"/>
</dbReference>
<evidence type="ECO:0000256" key="7">
    <source>
        <dbReference type="ARBA" id="ARBA00023098"/>
    </source>
</evidence>
<dbReference type="FunFam" id="3.40.50.261:FF:000008">
    <property type="entry name" value="ATP-citrate synthase alpha chain protein"/>
    <property type="match status" value="1"/>
</dbReference>
<dbReference type="InterPro" id="IPR056749">
    <property type="entry name" value="Citrate_synth_N"/>
</dbReference>
<gene>
    <name evidence="10" type="ORF">A2538_04865</name>
</gene>
<dbReference type="Pfam" id="PF16114">
    <property type="entry name" value="Citrate_bind"/>
    <property type="match status" value="1"/>
</dbReference>
<keyword evidence="4" id="KW-0808">Transferase</keyword>
<dbReference type="STRING" id="1798709.A2538_04865"/>
<evidence type="ECO:0000313" key="10">
    <source>
        <dbReference type="EMBL" id="OGH94990.1"/>
    </source>
</evidence>
<evidence type="ECO:0000259" key="8">
    <source>
        <dbReference type="Pfam" id="PF16114"/>
    </source>
</evidence>
<dbReference type="SUPFAM" id="SSF56059">
    <property type="entry name" value="Glutathione synthetase ATP-binding domain-like"/>
    <property type="match status" value="1"/>
</dbReference>
<evidence type="ECO:0000313" key="11">
    <source>
        <dbReference type="Proteomes" id="UP000178254"/>
    </source>
</evidence>
<dbReference type="Proteomes" id="UP000178254">
    <property type="component" value="Unassembled WGS sequence"/>
</dbReference>
<dbReference type="Pfam" id="PF24948">
    <property type="entry name" value="Citrate_synth_N"/>
    <property type="match status" value="1"/>
</dbReference>
<dbReference type="InterPro" id="IPR016102">
    <property type="entry name" value="Succinyl-CoA_synth-like"/>
</dbReference>
<dbReference type="SUPFAM" id="SSF52210">
    <property type="entry name" value="Succinyl-CoA synthetase domains"/>
    <property type="match status" value="1"/>
</dbReference>
<reference evidence="10 11" key="1">
    <citation type="journal article" date="2016" name="Nat. Commun.">
        <title>Thousands of microbial genomes shed light on interconnected biogeochemical processes in an aquifer system.</title>
        <authorList>
            <person name="Anantharaman K."/>
            <person name="Brown C.T."/>
            <person name="Hug L.A."/>
            <person name="Sharon I."/>
            <person name="Castelle C.J."/>
            <person name="Probst A.J."/>
            <person name="Thomas B.C."/>
            <person name="Singh A."/>
            <person name="Wilkins M.J."/>
            <person name="Karaoz U."/>
            <person name="Brodie E.L."/>
            <person name="Williams K.H."/>
            <person name="Hubbard S.S."/>
            <person name="Banfield J.F."/>
        </authorList>
    </citation>
    <scope>NUCLEOTIDE SEQUENCE [LARGE SCALE GENOMIC DNA]</scope>
</reference>
<comment type="caution">
    <text evidence="10">The sequence shown here is derived from an EMBL/GenBank/DDBJ whole genome shotgun (WGS) entry which is preliminary data.</text>
</comment>
<evidence type="ECO:0000256" key="4">
    <source>
        <dbReference type="ARBA" id="ARBA00022679"/>
    </source>
</evidence>
<proteinExistence type="predicted"/>
<accession>A0A1F6PG01</accession>
<name>A0A1F6PG01_9BACT</name>
<dbReference type="InterPro" id="IPR032263">
    <property type="entry name" value="Citrate-bd"/>
</dbReference>
<sequence length="415" mass="45443">MPRVKLYEHSAKTAMSKALGIPYRGIKIDKNTDFKKLTAALPKNKKYVVKVDQGVKKRMKNGLVILNVNTSEIPEAIKKIEIASPSARNDKTGSITTRPHPKPPLKMRGSIYSNFLVEEFIAHKPTEETYFSLERERGGVIASVSKLGGIDIEENPESIKQFLLTSKNYEAIAKIIGVNTSTLEKIKEFFDKNYFCFLEINPLVVKNSKPCFLDLAATVDSAGEFFSAQAWSSSDVVPANRNTPEEKAIVNLKANSQAALSLSVVNPNGSIFLLMSGGGASIVLADEVYNLGAASNLVNYGEYSGNPNAEETYAYTREVISLMKKSTAKKKTLIIGGGVANFTDVRVTFNGIIRALEEEKTALQKMKTKIFVRRGGPGQTEGLAMMKKFLTANKFEGGVYGPELPLQKIVELAIG</sequence>
<dbReference type="AlphaFoldDB" id="A0A1F6PG01"/>
<dbReference type="Gene3D" id="3.30.470.110">
    <property type="match status" value="1"/>
</dbReference>
<feature type="domain" description="ATP-citrate synthase ATP-grasp" evidence="9">
    <location>
        <begin position="9"/>
        <end position="231"/>
    </location>
</feature>
<keyword evidence="2" id="KW-0963">Cytoplasm</keyword>
<dbReference type="GO" id="GO:0016740">
    <property type="term" value="F:transferase activity"/>
    <property type="evidence" value="ECO:0007669"/>
    <property type="project" value="UniProtKB-KW"/>
</dbReference>
<evidence type="ECO:0000259" key="9">
    <source>
        <dbReference type="Pfam" id="PF24948"/>
    </source>
</evidence>
<keyword evidence="6" id="KW-0067">ATP-binding</keyword>
<evidence type="ECO:0000256" key="3">
    <source>
        <dbReference type="ARBA" id="ARBA00022516"/>
    </source>
</evidence>
<evidence type="ECO:0000256" key="6">
    <source>
        <dbReference type="ARBA" id="ARBA00022840"/>
    </source>
</evidence>
<evidence type="ECO:0000256" key="1">
    <source>
        <dbReference type="ARBA" id="ARBA00004496"/>
    </source>
</evidence>
<protein>
    <submittedName>
        <fullName evidence="10">Uncharacterized protein</fullName>
    </submittedName>
</protein>
<evidence type="ECO:0000256" key="2">
    <source>
        <dbReference type="ARBA" id="ARBA00022490"/>
    </source>
</evidence>
<keyword evidence="5" id="KW-0547">Nucleotide-binding</keyword>
<dbReference type="GO" id="GO:0005737">
    <property type="term" value="C:cytoplasm"/>
    <property type="evidence" value="ECO:0007669"/>
    <property type="project" value="UniProtKB-SubCell"/>
</dbReference>
<comment type="subcellular location">
    <subcellularLocation>
        <location evidence="1">Cytoplasm</location>
    </subcellularLocation>
</comment>
<dbReference type="Gene3D" id="3.40.50.261">
    <property type="entry name" value="Succinyl-CoA synthetase domains"/>
    <property type="match status" value="1"/>
</dbReference>
<keyword evidence="7" id="KW-0443">Lipid metabolism</keyword>
<feature type="domain" description="ATP-citrate synthase citrate-binding" evidence="8">
    <location>
        <begin position="242"/>
        <end position="414"/>
    </location>
</feature>
<dbReference type="GO" id="GO:0005524">
    <property type="term" value="F:ATP binding"/>
    <property type="evidence" value="ECO:0007669"/>
    <property type="project" value="UniProtKB-KW"/>
</dbReference>
<dbReference type="GO" id="GO:0006629">
    <property type="term" value="P:lipid metabolic process"/>
    <property type="evidence" value="ECO:0007669"/>
    <property type="project" value="UniProtKB-KW"/>
</dbReference>
<keyword evidence="3" id="KW-0444">Lipid biosynthesis</keyword>
<evidence type="ECO:0000256" key="5">
    <source>
        <dbReference type="ARBA" id="ARBA00022741"/>
    </source>
</evidence>
<organism evidence="10 11">
    <name type="scientific">Candidatus Magasanikbacteria bacterium RIFOXYD2_FULL_41_14</name>
    <dbReference type="NCBI Taxonomy" id="1798709"/>
    <lineage>
        <taxon>Bacteria</taxon>
        <taxon>Candidatus Magasanikiibacteriota</taxon>
    </lineage>
</organism>